<dbReference type="RefSeq" id="WP_166275532.1">
    <property type="nucleotide sequence ID" value="NZ_JTHE03000079.1"/>
</dbReference>
<dbReference type="PROSITE" id="PS50887">
    <property type="entry name" value="GGDEF"/>
    <property type="match status" value="1"/>
</dbReference>
<dbReference type="EMBL" id="JTHE03000079">
    <property type="protein sequence ID" value="MCM1983887.1"/>
    <property type="molecule type" value="Genomic_DNA"/>
</dbReference>
<evidence type="ECO:0000259" key="2">
    <source>
        <dbReference type="PROSITE" id="PS50113"/>
    </source>
</evidence>
<dbReference type="PROSITE" id="PS50883">
    <property type="entry name" value="EAL"/>
    <property type="match status" value="1"/>
</dbReference>
<gene>
    <name evidence="5" type="ORF">QQ91_0013780</name>
</gene>
<dbReference type="InterPro" id="IPR000014">
    <property type="entry name" value="PAS"/>
</dbReference>
<dbReference type="Gene3D" id="3.20.20.450">
    <property type="entry name" value="EAL domain"/>
    <property type="match status" value="1"/>
</dbReference>
<dbReference type="Gene3D" id="3.30.450.20">
    <property type="entry name" value="PAS domain"/>
    <property type="match status" value="2"/>
</dbReference>
<dbReference type="CDD" id="cd00130">
    <property type="entry name" value="PAS"/>
    <property type="match status" value="2"/>
</dbReference>
<organism evidence="5 6">
    <name type="scientific">Lyngbya confervoides BDU141951</name>
    <dbReference type="NCBI Taxonomy" id="1574623"/>
    <lineage>
        <taxon>Bacteria</taxon>
        <taxon>Bacillati</taxon>
        <taxon>Cyanobacteriota</taxon>
        <taxon>Cyanophyceae</taxon>
        <taxon>Oscillatoriophycideae</taxon>
        <taxon>Oscillatoriales</taxon>
        <taxon>Microcoleaceae</taxon>
        <taxon>Lyngbya</taxon>
    </lineage>
</organism>
<evidence type="ECO:0000259" key="3">
    <source>
        <dbReference type="PROSITE" id="PS50883"/>
    </source>
</evidence>
<dbReference type="InterPro" id="IPR013767">
    <property type="entry name" value="PAS_fold"/>
</dbReference>
<dbReference type="SUPFAM" id="SSF55073">
    <property type="entry name" value="Nucleotide cyclase"/>
    <property type="match status" value="1"/>
</dbReference>
<reference evidence="5 6" key="1">
    <citation type="journal article" date="2015" name="Genome Announc.">
        <title>Draft Genome Sequence of Filamentous Marine Cyanobacterium Lyngbya confervoides Strain BDU141951.</title>
        <authorList>
            <person name="Chandrababunaidu M.M."/>
            <person name="Sen D."/>
            <person name="Tripathy S."/>
        </authorList>
    </citation>
    <scope>NUCLEOTIDE SEQUENCE [LARGE SCALE GENOMIC DNA]</scope>
    <source>
        <strain evidence="5 6">BDU141951</strain>
    </source>
</reference>
<proteinExistence type="predicted"/>
<dbReference type="InterPro" id="IPR000160">
    <property type="entry name" value="GGDEF_dom"/>
</dbReference>
<dbReference type="PANTHER" id="PTHR44757">
    <property type="entry name" value="DIGUANYLATE CYCLASE DGCP"/>
    <property type="match status" value="1"/>
</dbReference>
<dbReference type="Pfam" id="PF00990">
    <property type="entry name" value="GGDEF"/>
    <property type="match status" value="1"/>
</dbReference>
<dbReference type="SMART" id="SM00267">
    <property type="entry name" value="GGDEF"/>
    <property type="match status" value="1"/>
</dbReference>
<dbReference type="InterPro" id="IPR052155">
    <property type="entry name" value="Biofilm_reg_signaling"/>
</dbReference>
<dbReference type="CDD" id="cd01948">
    <property type="entry name" value="EAL"/>
    <property type="match status" value="1"/>
</dbReference>
<dbReference type="PROSITE" id="PS50112">
    <property type="entry name" value="PAS"/>
    <property type="match status" value="2"/>
</dbReference>
<dbReference type="SUPFAM" id="SSF55785">
    <property type="entry name" value="PYP-like sensor domain (PAS domain)"/>
    <property type="match status" value="2"/>
</dbReference>
<dbReference type="PANTHER" id="PTHR44757:SF2">
    <property type="entry name" value="BIOFILM ARCHITECTURE MAINTENANCE PROTEIN MBAA"/>
    <property type="match status" value="1"/>
</dbReference>
<dbReference type="InterPro" id="IPR035965">
    <property type="entry name" value="PAS-like_dom_sf"/>
</dbReference>
<protein>
    <submittedName>
        <fullName evidence="5">EAL domain-containing protein</fullName>
    </submittedName>
</protein>
<feature type="domain" description="GGDEF" evidence="4">
    <location>
        <begin position="291"/>
        <end position="425"/>
    </location>
</feature>
<dbReference type="InterPro" id="IPR029787">
    <property type="entry name" value="Nucleotide_cyclase"/>
</dbReference>
<dbReference type="FunFam" id="3.20.20.450:FF:000001">
    <property type="entry name" value="Cyclic di-GMP phosphodiesterase yahA"/>
    <property type="match status" value="1"/>
</dbReference>
<evidence type="ECO:0000313" key="5">
    <source>
        <dbReference type="EMBL" id="MCM1983887.1"/>
    </source>
</evidence>
<feature type="domain" description="PAC" evidence="2">
    <location>
        <begin position="81"/>
        <end position="132"/>
    </location>
</feature>
<dbReference type="Pfam" id="PF00989">
    <property type="entry name" value="PAS"/>
    <property type="match status" value="1"/>
</dbReference>
<dbReference type="InterPro" id="IPR013655">
    <property type="entry name" value="PAS_fold_3"/>
</dbReference>
<dbReference type="CDD" id="cd01949">
    <property type="entry name" value="GGDEF"/>
    <property type="match status" value="1"/>
</dbReference>
<name>A0ABD4T5S3_9CYAN</name>
<dbReference type="InterPro" id="IPR001633">
    <property type="entry name" value="EAL_dom"/>
</dbReference>
<dbReference type="InterPro" id="IPR000700">
    <property type="entry name" value="PAS-assoc_C"/>
</dbReference>
<dbReference type="PROSITE" id="PS50113">
    <property type="entry name" value="PAC"/>
    <property type="match status" value="1"/>
</dbReference>
<keyword evidence="6" id="KW-1185">Reference proteome</keyword>
<sequence length="707" mass="80384">MIQPPVSDIVFRTLIQHSTDIITILDVNGIILYESPSVKDITGFTPDELENQSVFQFIHPGDLNAVIEDFQSVLKYPDKTHTSEFRFMTKSGDWCYLEVVGTNLLEDPNIQGIVINSRNISDRKAFERALAESEAKFRSLIEHSTDIILIVSKNGNIFYSNQSLNSILGYAENSLNSIKIQELIHPQDLDLFNENILNLNRHHGSSRITEIRLKSKKNSWNIFEITGINLIHDSSVSGILINARDVNQRKLDERKLQFLAWKDPLTTLFNRSFFSQSLENQFGIRKRDKSYIFALIFLDLDRFKLINDSWGHAAGDQLLQQVAQRLQQCVRPSDTIARFGGDEFALLLTNISKIEQVIQVAERISRILSQPFSLEGREVYTSASMGIALSTIDSQKNPEELLRDADTALYRAKENGRTRYEIFDAEMHQQAVNFLKMETELTRAIGSEQLEVHYQPIISISTGELRGMEALLRWKHPHQGLISPSFFIPIAEETGLINALSWWVLQTATKQLTRWHTLGEKYADLYVSINISARQFRRPELMTEILQSIQENHISPTHLCLEITESTLMQSPDNAATLFSRLKDIGIKIFMDDFGTGYSSLSYLQRFPVDAIKIDRSFISHIHQAGTGASSSSDTEIVRAIVTLVRNLGIYAIAEGIEQQNQLDLLKDIGCEFGQGFWFSKPLNADQTHEFICNYVFPSLGLESTHS</sequence>
<feature type="domain" description="PAS" evidence="1">
    <location>
        <begin position="133"/>
        <end position="203"/>
    </location>
</feature>
<feature type="domain" description="EAL" evidence="3">
    <location>
        <begin position="434"/>
        <end position="696"/>
    </location>
</feature>
<evidence type="ECO:0000259" key="4">
    <source>
        <dbReference type="PROSITE" id="PS50887"/>
    </source>
</evidence>
<dbReference type="InterPro" id="IPR043128">
    <property type="entry name" value="Rev_trsase/Diguanyl_cyclase"/>
</dbReference>
<dbReference type="Proteomes" id="UP000031561">
    <property type="component" value="Unassembled WGS sequence"/>
</dbReference>
<comment type="caution">
    <text evidence="5">The sequence shown here is derived from an EMBL/GenBank/DDBJ whole genome shotgun (WGS) entry which is preliminary data.</text>
</comment>
<dbReference type="InterPro" id="IPR035919">
    <property type="entry name" value="EAL_sf"/>
</dbReference>
<dbReference type="SMART" id="SM00052">
    <property type="entry name" value="EAL"/>
    <property type="match status" value="1"/>
</dbReference>
<dbReference type="NCBIfam" id="TIGR00229">
    <property type="entry name" value="sensory_box"/>
    <property type="match status" value="2"/>
</dbReference>
<dbReference type="Gene3D" id="3.30.70.270">
    <property type="match status" value="1"/>
</dbReference>
<dbReference type="NCBIfam" id="TIGR00254">
    <property type="entry name" value="GGDEF"/>
    <property type="match status" value="1"/>
</dbReference>
<evidence type="ECO:0000259" key="1">
    <source>
        <dbReference type="PROSITE" id="PS50112"/>
    </source>
</evidence>
<accession>A0ABD4T5S3</accession>
<dbReference type="FunFam" id="3.30.70.270:FF:000001">
    <property type="entry name" value="Diguanylate cyclase domain protein"/>
    <property type="match status" value="1"/>
</dbReference>
<dbReference type="Pfam" id="PF08447">
    <property type="entry name" value="PAS_3"/>
    <property type="match status" value="1"/>
</dbReference>
<dbReference type="AlphaFoldDB" id="A0ABD4T5S3"/>
<dbReference type="SUPFAM" id="SSF141868">
    <property type="entry name" value="EAL domain-like"/>
    <property type="match status" value="1"/>
</dbReference>
<evidence type="ECO:0000313" key="6">
    <source>
        <dbReference type="Proteomes" id="UP000031561"/>
    </source>
</evidence>
<feature type="domain" description="PAS" evidence="1">
    <location>
        <begin position="7"/>
        <end position="77"/>
    </location>
</feature>
<dbReference type="Pfam" id="PF00563">
    <property type="entry name" value="EAL"/>
    <property type="match status" value="1"/>
</dbReference>
<dbReference type="SMART" id="SM00091">
    <property type="entry name" value="PAS"/>
    <property type="match status" value="2"/>
</dbReference>